<gene>
    <name evidence="2" type="ORF">Plil01_000415000</name>
</gene>
<dbReference type="InterPro" id="IPR036397">
    <property type="entry name" value="RNaseH_sf"/>
</dbReference>
<dbReference type="GO" id="GO:0015074">
    <property type="term" value="P:DNA integration"/>
    <property type="evidence" value="ECO:0007669"/>
    <property type="project" value="InterPro"/>
</dbReference>
<dbReference type="PANTHER" id="PTHR42648:SF28">
    <property type="entry name" value="TRANSPOSON-ENCODED PROTEIN WITH RIBONUCLEASE H-LIKE AND RETROVIRUS ZINC FINGER-LIKE DOMAINS"/>
    <property type="match status" value="1"/>
</dbReference>
<dbReference type="Gene3D" id="3.30.420.10">
    <property type="entry name" value="Ribonuclease H-like superfamily/Ribonuclease H"/>
    <property type="match status" value="1"/>
</dbReference>
<name>A0A9W6THL0_9STRA</name>
<proteinExistence type="predicted"/>
<dbReference type="PROSITE" id="PS50994">
    <property type="entry name" value="INTEGRASE"/>
    <property type="match status" value="1"/>
</dbReference>
<organism evidence="2 3">
    <name type="scientific">Phytophthora lilii</name>
    <dbReference type="NCBI Taxonomy" id="2077276"/>
    <lineage>
        <taxon>Eukaryota</taxon>
        <taxon>Sar</taxon>
        <taxon>Stramenopiles</taxon>
        <taxon>Oomycota</taxon>
        <taxon>Peronosporomycetes</taxon>
        <taxon>Peronosporales</taxon>
        <taxon>Peronosporaceae</taxon>
        <taxon>Phytophthora</taxon>
    </lineage>
</organism>
<dbReference type="PANTHER" id="PTHR42648">
    <property type="entry name" value="TRANSPOSASE, PUTATIVE-RELATED"/>
    <property type="match status" value="1"/>
</dbReference>
<dbReference type="SUPFAM" id="SSF53098">
    <property type="entry name" value="Ribonuclease H-like"/>
    <property type="match status" value="1"/>
</dbReference>
<dbReference type="EMBL" id="BSXW01000167">
    <property type="protein sequence ID" value="GMF13702.1"/>
    <property type="molecule type" value="Genomic_DNA"/>
</dbReference>
<dbReference type="GO" id="GO:0003676">
    <property type="term" value="F:nucleic acid binding"/>
    <property type="evidence" value="ECO:0007669"/>
    <property type="project" value="InterPro"/>
</dbReference>
<evidence type="ECO:0000313" key="2">
    <source>
        <dbReference type="EMBL" id="GMF13702.1"/>
    </source>
</evidence>
<dbReference type="AlphaFoldDB" id="A0A9W6THL0"/>
<dbReference type="InterPro" id="IPR001584">
    <property type="entry name" value="Integrase_cat-core"/>
</dbReference>
<dbReference type="InterPro" id="IPR039537">
    <property type="entry name" value="Retrotran_Ty1/copia-like"/>
</dbReference>
<dbReference type="InterPro" id="IPR012337">
    <property type="entry name" value="RNaseH-like_sf"/>
</dbReference>
<evidence type="ECO:0000259" key="1">
    <source>
        <dbReference type="PROSITE" id="PS50994"/>
    </source>
</evidence>
<dbReference type="OrthoDB" id="104418at2759"/>
<evidence type="ECO:0000313" key="3">
    <source>
        <dbReference type="Proteomes" id="UP001165083"/>
    </source>
</evidence>
<dbReference type="Proteomes" id="UP001165083">
    <property type="component" value="Unassembled WGS sequence"/>
</dbReference>
<keyword evidence="3" id="KW-1185">Reference proteome</keyword>
<protein>
    <submittedName>
        <fullName evidence="2">Unnamed protein product</fullName>
    </submittedName>
</protein>
<comment type="caution">
    <text evidence="2">The sequence shown here is derived from an EMBL/GenBank/DDBJ whole genome shotgun (WGS) entry which is preliminary data.</text>
</comment>
<sequence>MRRSACANGSCPERRASKDGFKWHGYRRENAHDVEKLQPMPWLPTRQDGPETVPSNVNKPKYKPFEFLHFDICGPMEEESLGGSTYLLLITDEASGCMTGFCLRSKSESEGCLRKFIINVERQFNAKVKFVRHDGAKAFATNSLKAYYDDRGINVHPTVPYAHQTNGTADRANRPS</sequence>
<accession>A0A9W6THL0</accession>
<reference evidence="2" key="1">
    <citation type="submission" date="2023-04" db="EMBL/GenBank/DDBJ databases">
        <title>Phytophthora lilii NBRC 32176.</title>
        <authorList>
            <person name="Ichikawa N."/>
            <person name="Sato H."/>
            <person name="Tonouchi N."/>
        </authorList>
    </citation>
    <scope>NUCLEOTIDE SEQUENCE</scope>
    <source>
        <strain evidence="2">NBRC 32176</strain>
    </source>
</reference>
<feature type="domain" description="Integrase catalytic" evidence="1">
    <location>
        <begin position="60"/>
        <end position="176"/>
    </location>
</feature>